<dbReference type="Proteomes" id="UP000029120">
    <property type="component" value="Chromosome 8"/>
</dbReference>
<feature type="compositionally biased region" description="Basic and acidic residues" evidence="1">
    <location>
        <begin position="243"/>
        <end position="269"/>
    </location>
</feature>
<name>A0A087G5W4_ARAAL</name>
<organism evidence="2 3">
    <name type="scientific">Arabis alpina</name>
    <name type="common">Alpine rock-cress</name>
    <dbReference type="NCBI Taxonomy" id="50452"/>
    <lineage>
        <taxon>Eukaryota</taxon>
        <taxon>Viridiplantae</taxon>
        <taxon>Streptophyta</taxon>
        <taxon>Embryophyta</taxon>
        <taxon>Tracheophyta</taxon>
        <taxon>Spermatophyta</taxon>
        <taxon>Magnoliopsida</taxon>
        <taxon>eudicotyledons</taxon>
        <taxon>Gunneridae</taxon>
        <taxon>Pentapetalae</taxon>
        <taxon>rosids</taxon>
        <taxon>malvids</taxon>
        <taxon>Brassicales</taxon>
        <taxon>Brassicaceae</taxon>
        <taxon>Arabideae</taxon>
        <taxon>Arabis</taxon>
    </lineage>
</organism>
<dbReference type="eggNOG" id="KOG1075">
    <property type="taxonomic scope" value="Eukaryota"/>
</dbReference>
<dbReference type="OrthoDB" id="1113807at2759"/>
<sequence length="284" mass="31443">MCYTCQGLTHEQDKCPLFLDDSGALRTNEKNEELPLVLAVEHFLKEGDPLYGVMSEEQVGLDPSTGGLKIAEEILEGMRLYLLTPGDALLVKEARVRSSVAELMKDPIQRKLGLSLDSVPIITSEVDKDKGIVFDYEPMIERKQKERPNPKVDRLMKEAFARGAANSRLPLMDDTESDGALASLASGPPSFYDHPSASRVGFSEASYSGISKRKGKPRKRPHLNKRKQNRLSATKSSVSGCLKEGDLPRKQGKRKAEAELEGSDHEAQRLKTMIVPIEKLSNPQ</sequence>
<gene>
    <name evidence="2" type="ordered locus">AALP_Aa8g089800</name>
</gene>
<dbReference type="Gramene" id="KFK25266">
    <property type="protein sequence ID" value="KFK25266"/>
    <property type="gene ID" value="AALP_AA8G089800"/>
</dbReference>
<evidence type="ECO:0008006" key="4">
    <source>
        <dbReference type="Google" id="ProtNLM"/>
    </source>
</evidence>
<evidence type="ECO:0000313" key="2">
    <source>
        <dbReference type="EMBL" id="KFK25266.1"/>
    </source>
</evidence>
<protein>
    <recommendedName>
        <fullName evidence="4">Zinc knuckle CX2CX4HX4C domain-containing protein</fullName>
    </recommendedName>
</protein>
<feature type="region of interest" description="Disordered" evidence="1">
    <location>
        <begin position="205"/>
        <end position="284"/>
    </location>
</feature>
<evidence type="ECO:0000313" key="3">
    <source>
        <dbReference type="Proteomes" id="UP000029120"/>
    </source>
</evidence>
<feature type="compositionally biased region" description="Polar residues" evidence="1">
    <location>
        <begin position="230"/>
        <end position="239"/>
    </location>
</feature>
<reference evidence="3" key="1">
    <citation type="journal article" date="2015" name="Nat. Plants">
        <title>Genome expansion of Arabis alpina linked with retrotransposition and reduced symmetric DNA methylation.</title>
        <authorList>
            <person name="Willing E.M."/>
            <person name="Rawat V."/>
            <person name="Mandakova T."/>
            <person name="Maumus F."/>
            <person name="James G.V."/>
            <person name="Nordstroem K.J."/>
            <person name="Becker C."/>
            <person name="Warthmann N."/>
            <person name="Chica C."/>
            <person name="Szarzynska B."/>
            <person name="Zytnicki M."/>
            <person name="Albani M.C."/>
            <person name="Kiefer C."/>
            <person name="Bergonzi S."/>
            <person name="Castaings L."/>
            <person name="Mateos J.L."/>
            <person name="Berns M.C."/>
            <person name="Bujdoso N."/>
            <person name="Piofczyk T."/>
            <person name="de Lorenzo L."/>
            <person name="Barrero-Sicilia C."/>
            <person name="Mateos I."/>
            <person name="Piednoel M."/>
            <person name="Hagmann J."/>
            <person name="Chen-Min-Tao R."/>
            <person name="Iglesias-Fernandez R."/>
            <person name="Schuster S.C."/>
            <person name="Alonso-Blanco C."/>
            <person name="Roudier F."/>
            <person name="Carbonero P."/>
            <person name="Paz-Ares J."/>
            <person name="Davis S.J."/>
            <person name="Pecinka A."/>
            <person name="Quesneville H."/>
            <person name="Colot V."/>
            <person name="Lysak M.A."/>
            <person name="Weigel D."/>
            <person name="Coupland G."/>
            <person name="Schneeberger K."/>
        </authorList>
    </citation>
    <scope>NUCLEOTIDE SEQUENCE [LARGE SCALE GENOMIC DNA]</scope>
    <source>
        <strain evidence="3">cv. Pajares</strain>
    </source>
</reference>
<dbReference type="EMBL" id="CM002876">
    <property type="protein sequence ID" value="KFK25266.1"/>
    <property type="molecule type" value="Genomic_DNA"/>
</dbReference>
<accession>A0A087G5W4</accession>
<feature type="compositionally biased region" description="Basic residues" evidence="1">
    <location>
        <begin position="211"/>
        <end position="229"/>
    </location>
</feature>
<dbReference type="AlphaFoldDB" id="A0A087G5W4"/>
<evidence type="ECO:0000256" key="1">
    <source>
        <dbReference type="SAM" id="MobiDB-lite"/>
    </source>
</evidence>
<keyword evidence="3" id="KW-1185">Reference proteome</keyword>
<proteinExistence type="predicted"/>